<keyword evidence="2" id="KW-0812">Transmembrane</keyword>
<evidence type="ECO:0000256" key="2">
    <source>
        <dbReference type="SAM" id="Phobius"/>
    </source>
</evidence>
<dbReference type="Proteomes" id="UP000324104">
    <property type="component" value="Unassembled WGS sequence"/>
</dbReference>
<proteinExistence type="predicted"/>
<dbReference type="GO" id="GO:0003700">
    <property type="term" value="F:DNA-binding transcription factor activity"/>
    <property type="evidence" value="ECO:0007669"/>
    <property type="project" value="InterPro"/>
</dbReference>
<evidence type="ECO:0000313" key="4">
    <source>
        <dbReference type="EMBL" id="TYT61696.1"/>
    </source>
</evidence>
<comment type="caution">
    <text evidence="4">The sequence shown here is derived from an EMBL/GenBank/DDBJ whole genome shotgun (WGS) entry which is preliminary data.</text>
</comment>
<keyword evidence="5" id="KW-1185">Reference proteome</keyword>
<dbReference type="RefSeq" id="WP_149081845.1">
    <property type="nucleotide sequence ID" value="NZ_VTAW01000015.1"/>
</dbReference>
<feature type="transmembrane region" description="Helical" evidence="2">
    <location>
        <begin position="53"/>
        <end position="76"/>
    </location>
</feature>
<name>A0A5D5AJ06_9EURY</name>
<dbReference type="AlphaFoldDB" id="A0A5D5AJ06"/>
<sequence>MFLNALRDGRLIAAVVLVASTFALGVQLLNPPELVVAAGGDDTAVETVGYYFAYRDVAVVAVSAAVLSASATFLALDARRSDGATHSGPEAGDDGADAVDKERRRESWEETAAGLADTERVVYETALEAGGEIPQRDIVERTDLSKATVSRTLSSLESRGLLDRERRGMGNVVVLQ</sequence>
<accession>A0A5D5AJ06</accession>
<feature type="compositionally biased region" description="Basic and acidic residues" evidence="1">
    <location>
        <begin position="98"/>
        <end position="108"/>
    </location>
</feature>
<feature type="domain" description="HTH arsR-type" evidence="3">
    <location>
        <begin position="100"/>
        <end position="176"/>
    </location>
</feature>
<reference evidence="4 5" key="1">
    <citation type="submission" date="2019-08" db="EMBL/GenBank/DDBJ databases">
        <title>Archaea genome.</title>
        <authorList>
            <person name="Kajale S."/>
            <person name="Shouche Y."/>
            <person name="Deshpande N."/>
            <person name="Sharma A."/>
        </authorList>
    </citation>
    <scope>NUCLEOTIDE SEQUENCE [LARGE SCALE GENOMIC DNA]</scope>
    <source>
        <strain evidence="4 5">ESP3B_9</strain>
    </source>
</reference>
<evidence type="ECO:0000313" key="5">
    <source>
        <dbReference type="Proteomes" id="UP000324104"/>
    </source>
</evidence>
<dbReference type="PROSITE" id="PS50987">
    <property type="entry name" value="HTH_ARSR_2"/>
    <property type="match status" value="1"/>
</dbReference>
<gene>
    <name evidence="4" type="ORF">FYC77_12580</name>
</gene>
<organism evidence="4 5">
    <name type="scientific">Natrialba swarupiae</name>
    <dbReference type="NCBI Taxonomy" id="2448032"/>
    <lineage>
        <taxon>Archaea</taxon>
        <taxon>Methanobacteriati</taxon>
        <taxon>Methanobacteriota</taxon>
        <taxon>Stenosarchaea group</taxon>
        <taxon>Halobacteria</taxon>
        <taxon>Halobacteriales</taxon>
        <taxon>Natrialbaceae</taxon>
        <taxon>Natrialba</taxon>
    </lineage>
</organism>
<evidence type="ECO:0000259" key="3">
    <source>
        <dbReference type="PROSITE" id="PS50987"/>
    </source>
</evidence>
<feature type="region of interest" description="Disordered" evidence="1">
    <location>
        <begin position="81"/>
        <end position="111"/>
    </location>
</feature>
<dbReference type="Pfam" id="PF24034">
    <property type="entry name" value="DUF7343"/>
    <property type="match status" value="1"/>
</dbReference>
<dbReference type="Gene3D" id="1.10.10.10">
    <property type="entry name" value="Winged helix-like DNA-binding domain superfamily/Winged helix DNA-binding domain"/>
    <property type="match status" value="1"/>
</dbReference>
<dbReference type="InterPro" id="IPR055767">
    <property type="entry name" value="DUF7343"/>
</dbReference>
<dbReference type="InterPro" id="IPR001845">
    <property type="entry name" value="HTH_ArsR_DNA-bd_dom"/>
</dbReference>
<dbReference type="EMBL" id="VTAW01000015">
    <property type="protein sequence ID" value="TYT61696.1"/>
    <property type="molecule type" value="Genomic_DNA"/>
</dbReference>
<dbReference type="InterPro" id="IPR036390">
    <property type="entry name" value="WH_DNA-bd_sf"/>
</dbReference>
<keyword evidence="2" id="KW-1133">Transmembrane helix</keyword>
<keyword evidence="2" id="KW-0472">Membrane</keyword>
<dbReference type="InterPro" id="IPR036388">
    <property type="entry name" value="WH-like_DNA-bd_sf"/>
</dbReference>
<dbReference type="SUPFAM" id="SSF46785">
    <property type="entry name" value="Winged helix' DNA-binding domain"/>
    <property type="match status" value="1"/>
</dbReference>
<protein>
    <submittedName>
        <fullName evidence="4">MarR family transcriptional regulator</fullName>
    </submittedName>
</protein>
<evidence type="ECO:0000256" key="1">
    <source>
        <dbReference type="SAM" id="MobiDB-lite"/>
    </source>
</evidence>